<proteinExistence type="inferred from homology"/>
<evidence type="ECO:0000256" key="4">
    <source>
        <dbReference type="ARBA" id="ARBA00022723"/>
    </source>
</evidence>
<keyword evidence="8" id="KW-0175">Coiled coil</keyword>
<dbReference type="GO" id="GO:0009411">
    <property type="term" value="P:response to UV"/>
    <property type="evidence" value="ECO:0007669"/>
    <property type="project" value="InterPro"/>
</dbReference>
<evidence type="ECO:0000256" key="1">
    <source>
        <dbReference type="ARBA" id="ARBA00004286"/>
    </source>
</evidence>
<dbReference type="GO" id="GO:0005694">
    <property type="term" value="C:chromosome"/>
    <property type="evidence" value="ECO:0007669"/>
    <property type="project" value="UniProtKB-SubCell"/>
</dbReference>
<dbReference type="InterPro" id="IPR049431">
    <property type="entry name" value="UVSSA_C"/>
</dbReference>
<dbReference type="GO" id="GO:0000993">
    <property type="term" value="F:RNA polymerase II complex binding"/>
    <property type="evidence" value="ECO:0007669"/>
    <property type="project" value="TreeGrafter"/>
</dbReference>
<evidence type="ECO:0000313" key="13">
    <source>
        <dbReference type="Proteomes" id="UP001381693"/>
    </source>
</evidence>
<evidence type="ECO:0000256" key="6">
    <source>
        <dbReference type="ARBA" id="ARBA00022771"/>
    </source>
</evidence>
<dbReference type="InterPro" id="IPR049408">
    <property type="entry name" value="UVSSA_N_a-solenoid_rpt"/>
</dbReference>
<feature type="compositionally biased region" description="Basic and acidic residues" evidence="10">
    <location>
        <begin position="416"/>
        <end position="429"/>
    </location>
</feature>
<evidence type="ECO:0000256" key="7">
    <source>
        <dbReference type="ARBA" id="ARBA00022833"/>
    </source>
</evidence>
<protein>
    <recommendedName>
        <fullName evidence="11">UV-stimulated scaffold protein A C-terminal domain-containing protein</fullName>
    </recommendedName>
</protein>
<keyword evidence="6" id="KW-0863">Zinc-finger</keyword>
<name>A0AAN8XBU0_HALRR</name>
<keyword evidence="3" id="KW-0158">Chromosome</keyword>
<keyword evidence="13" id="KW-1185">Reference proteome</keyword>
<feature type="region of interest" description="Disordered" evidence="10">
    <location>
        <begin position="470"/>
        <end position="496"/>
    </location>
</feature>
<keyword evidence="9" id="KW-0234">DNA repair</keyword>
<dbReference type="InterPro" id="IPR018610">
    <property type="entry name" value="UVSSA"/>
</dbReference>
<evidence type="ECO:0000256" key="2">
    <source>
        <dbReference type="ARBA" id="ARBA00009240"/>
    </source>
</evidence>
<dbReference type="Pfam" id="PF09740">
    <property type="entry name" value="DUF2043"/>
    <property type="match status" value="1"/>
</dbReference>
<accession>A0AAN8XBU0</accession>
<evidence type="ECO:0000259" key="11">
    <source>
        <dbReference type="Pfam" id="PF09740"/>
    </source>
</evidence>
<evidence type="ECO:0000256" key="5">
    <source>
        <dbReference type="ARBA" id="ARBA00022763"/>
    </source>
</evidence>
<sequence>DRGINLKMRRCKGRHELEEEILKTSTMLITPTTSLENYATQSIKANQDLGAVAKSISHPTILLLLRKFKSELMNMENEQNLYCLKKSVEELTTSGRDKLDEEVLKKMKKICKQSDIYIIELYKLVYKALKKKHAEIRFSAFQICEEIFKRSHCFRELLLKDFKQFTNLVLGLDPHNPLPKPQSVAQKLKQRCVKTIQQWYDTYGKGYVTLSLGYKFLRDCKKVDFADLTARTEAQRQRDEEERQRLETIKRKRAEKINTELETVTPEIKTTVLQFQNGFRLLIPDVNNFFISSDIDDDMAGGEFLKDKEGNNECESTEYGSEDMRSHGIMKGINVVIDLDDVRKVKETKDNQIIIENLKENIQLLRAIFLPQVKRWEETIRPYSEGNGLLIKRIINLKNTITKILKVFESLKIETQEKETSEYPAKDSDNVDSDDDDDFIEVPFNDPRVTRAAASEAALLGIKSRLWDEGSGTIEDDPSNKPSTSQAVSQTAESAMDTNIKEKGKILDRCPDGYMSKAQFTPHRHHNPLAGLSQVWQAAPEFHEQDEMEGTGGILGVATQRIHYERTWEPVKWECRAPLASGRLCPRKDREKCPLHGPIIARDELGQPISAEDAAKERAAREEYERNHPVWQDPHLLAEIKASTGVDLKMPKGKSKRKNRYENLTNIKKTTPYDRIAKKVLNKRSLGRINKAYAREHQSSAWGSSNFNFNQT</sequence>
<feature type="non-terminal residue" evidence="12">
    <location>
        <position position="1"/>
    </location>
</feature>
<dbReference type="PANTHER" id="PTHR28670:SF1">
    <property type="entry name" value="UV-STIMULATED SCAFFOLD PROTEIN A"/>
    <property type="match status" value="1"/>
</dbReference>
<evidence type="ECO:0000256" key="8">
    <source>
        <dbReference type="ARBA" id="ARBA00023054"/>
    </source>
</evidence>
<dbReference type="Proteomes" id="UP001381693">
    <property type="component" value="Unassembled WGS sequence"/>
</dbReference>
<organism evidence="12 13">
    <name type="scientific">Halocaridina rubra</name>
    <name type="common">Hawaiian red shrimp</name>
    <dbReference type="NCBI Taxonomy" id="373956"/>
    <lineage>
        <taxon>Eukaryota</taxon>
        <taxon>Metazoa</taxon>
        <taxon>Ecdysozoa</taxon>
        <taxon>Arthropoda</taxon>
        <taxon>Crustacea</taxon>
        <taxon>Multicrustacea</taxon>
        <taxon>Malacostraca</taxon>
        <taxon>Eumalacostraca</taxon>
        <taxon>Eucarida</taxon>
        <taxon>Decapoda</taxon>
        <taxon>Pleocyemata</taxon>
        <taxon>Caridea</taxon>
        <taxon>Atyoidea</taxon>
        <taxon>Atyidae</taxon>
        <taxon>Halocaridina</taxon>
    </lineage>
</organism>
<comment type="caution">
    <text evidence="12">The sequence shown here is derived from an EMBL/GenBank/DDBJ whole genome shotgun (WGS) entry which is preliminary data.</text>
</comment>
<evidence type="ECO:0000256" key="10">
    <source>
        <dbReference type="SAM" id="MobiDB-lite"/>
    </source>
</evidence>
<evidence type="ECO:0000256" key="3">
    <source>
        <dbReference type="ARBA" id="ARBA00022454"/>
    </source>
</evidence>
<feature type="compositionally biased region" description="Polar residues" evidence="10">
    <location>
        <begin position="480"/>
        <end position="496"/>
    </location>
</feature>
<dbReference type="AlphaFoldDB" id="A0AAN8XBU0"/>
<keyword evidence="5" id="KW-0227">DNA damage</keyword>
<reference evidence="12 13" key="1">
    <citation type="submission" date="2023-11" db="EMBL/GenBank/DDBJ databases">
        <title>Halocaridina rubra genome assembly.</title>
        <authorList>
            <person name="Smith C."/>
        </authorList>
    </citation>
    <scope>NUCLEOTIDE SEQUENCE [LARGE SCALE GENOMIC DNA]</scope>
    <source>
        <strain evidence="12">EP-1</strain>
        <tissue evidence="12">Whole</tissue>
    </source>
</reference>
<dbReference type="EMBL" id="JAXCGZ010006305">
    <property type="protein sequence ID" value="KAK7079871.1"/>
    <property type="molecule type" value="Genomic_DNA"/>
</dbReference>
<feature type="region of interest" description="Disordered" evidence="10">
    <location>
        <begin position="416"/>
        <end position="437"/>
    </location>
</feature>
<comment type="similarity">
    <text evidence="2">Belongs to the UVSSA family.</text>
</comment>
<keyword evidence="7" id="KW-0862">Zinc</keyword>
<dbReference type="GO" id="GO:0008270">
    <property type="term" value="F:zinc ion binding"/>
    <property type="evidence" value="ECO:0007669"/>
    <property type="project" value="UniProtKB-KW"/>
</dbReference>
<keyword evidence="4" id="KW-0479">Metal-binding</keyword>
<dbReference type="GO" id="GO:0006283">
    <property type="term" value="P:transcription-coupled nucleotide-excision repair"/>
    <property type="evidence" value="ECO:0007669"/>
    <property type="project" value="TreeGrafter"/>
</dbReference>
<comment type="subcellular location">
    <subcellularLocation>
        <location evidence="1">Chromosome</location>
    </subcellularLocation>
</comment>
<evidence type="ECO:0000313" key="12">
    <source>
        <dbReference type="EMBL" id="KAK7079871.1"/>
    </source>
</evidence>
<gene>
    <name evidence="12" type="ORF">SK128_016313</name>
</gene>
<dbReference type="PANTHER" id="PTHR28670">
    <property type="entry name" value="UV-STIMULATED SCAFFOLD PROTEIN A"/>
    <property type="match status" value="1"/>
</dbReference>
<dbReference type="Pfam" id="PF20867">
    <property type="entry name" value="UVSSA_N"/>
    <property type="match status" value="1"/>
</dbReference>
<feature type="domain" description="UV-stimulated scaffold protein A C-terminal" evidence="11">
    <location>
        <begin position="544"/>
        <end position="610"/>
    </location>
</feature>
<evidence type="ECO:0000256" key="9">
    <source>
        <dbReference type="ARBA" id="ARBA00023204"/>
    </source>
</evidence>